<sequence>MDDDASQSIAPTQSPGITVQQTTPTSQPFQIMLGAYPSPYMYPNPYMFSFPNFMTGWNPWPGSSSFSITPSQPQIYRPPSYERSHEAPSESSSFYQSPSYYRIQTPSPWVMQTQPQLLFYQGGSPSQHPQPNPLPEEPQPPQKANPRRNPA</sequence>
<comment type="caution">
    <text evidence="2">The sequence shown here is derived from an EMBL/GenBank/DDBJ whole genome shotgun (WGS) entry which is preliminary data.</text>
</comment>
<evidence type="ECO:0000313" key="3">
    <source>
        <dbReference type="Proteomes" id="UP001358586"/>
    </source>
</evidence>
<feature type="compositionally biased region" description="Pro residues" evidence="1">
    <location>
        <begin position="128"/>
        <end position="143"/>
    </location>
</feature>
<proteinExistence type="predicted"/>
<keyword evidence="3" id="KW-1185">Reference proteome</keyword>
<organism evidence="2 3">
    <name type="scientific">Gossypium arboreum</name>
    <name type="common">Tree cotton</name>
    <name type="synonym">Gossypium nanking</name>
    <dbReference type="NCBI Taxonomy" id="29729"/>
    <lineage>
        <taxon>Eukaryota</taxon>
        <taxon>Viridiplantae</taxon>
        <taxon>Streptophyta</taxon>
        <taxon>Embryophyta</taxon>
        <taxon>Tracheophyta</taxon>
        <taxon>Spermatophyta</taxon>
        <taxon>Magnoliopsida</taxon>
        <taxon>eudicotyledons</taxon>
        <taxon>Gunneridae</taxon>
        <taxon>Pentapetalae</taxon>
        <taxon>rosids</taxon>
        <taxon>malvids</taxon>
        <taxon>Malvales</taxon>
        <taxon>Malvaceae</taxon>
        <taxon>Malvoideae</taxon>
        <taxon>Gossypium</taxon>
    </lineage>
</organism>
<gene>
    <name evidence="2" type="ORF">PVK06_039403</name>
</gene>
<reference evidence="2 3" key="1">
    <citation type="submission" date="2023-03" db="EMBL/GenBank/DDBJ databases">
        <title>WGS of Gossypium arboreum.</title>
        <authorList>
            <person name="Yu D."/>
        </authorList>
    </citation>
    <scope>NUCLEOTIDE SEQUENCE [LARGE SCALE GENOMIC DNA]</scope>
    <source>
        <tissue evidence="2">Leaf</tissue>
    </source>
</reference>
<name>A0ABR0N2T6_GOSAR</name>
<feature type="compositionally biased region" description="Polar residues" evidence="1">
    <location>
        <begin position="63"/>
        <end position="74"/>
    </location>
</feature>
<feature type="region of interest" description="Disordered" evidence="1">
    <location>
        <begin position="114"/>
        <end position="151"/>
    </location>
</feature>
<feature type="region of interest" description="Disordered" evidence="1">
    <location>
        <begin position="1"/>
        <end position="24"/>
    </location>
</feature>
<dbReference type="EMBL" id="JARKNE010000011">
    <property type="protein sequence ID" value="KAK5784864.1"/>
    <property type="molecule type" value="Genomic_DNA"/>
</dbReference>
<evidence type="ECO:0000256" key="1">
    <source>
        <dbReference type="SAM" id="MobiDB-lite"/>
    </source>
</evidence>
<evidence type="ECO:0000313" key="2">
    <source>
        <dbReference type="EMBL" id="KAK5784864.1"/>
    </source>
</evidence>
<feature type="region of interest" description="Disordered" evidence="1">
    <location>
        <begin position="63"/>
        <end position="97"/>
    </location>
</feature>
<protein>
    <submittedName>
        <fullName evidence="2">Uncharacterized protein</fullName>
    </submittedName>
</protein>
<dbReference type="Proteomes" id="UP001358586">
    <property type="component" value="Chromosome 11"/>
</dbReference>
<accession>A0ABR0N2T6</accession>